<dbReference type="PROSITE" id="PS51372">
    <property type="entry name" value="PRD_2"/>
    <property type="match status" value="2"/>
</dbReference>
<keyword evidence="3" id="KW-0010">Activator</keyword>
<organism evidence="6 7">
    <name type="scientific">Virgibacillus profundi</name>
    <dbReference type="NCBI Taxonomy" id="2024555"/>
    <lineage>
        <taxon>Bacteria</taxon>
        <taxon>Bacillati</taxon>
        <taxon>Bacillota</taxon>
        <taxon>Bacilli</taxon>
        <taxon>Bacillales</taxon>
        <taxon>Bacillaceae</taxon>
        <taxon>Virgibacillus</taxon>
    </lineage>
</organism>
<accession>A0A2A2I9X9</accession>
<dbReference type="Gene3D" id="1.10.10.10">
    <property type="entry name" value="Winged helix-like DNA-binding domain superfamily/Winged helix DNA-binding domain"/>
    <property type="match status" value="2"/>
</dbReference>
<dbReference type="GO" id="GO:0006355">
    <property type="term" value="P:regulation of DNA-templated transcription"/>
    <property type="evidence" value="ECO:0007669"/>
    <property type="project" value="InterPro"/>
</dbReference>
<dbReference type="SUPFAM" id="SSF55804">
    <property type="entry name" value="Phoshotransferase/anion transport protein"/>
    <property type="match status" value="1"/>
</dbReference>
<name>A0A2A2I9X9_9BACI</name>
<comment type="caution">
    <text evidence="6">The sequence shown here is derived from an EMBL/GenBank/DDBJ whole genome shotgun (WGS) entry which is preliminary data.</text>
</comment>
<dbReference type="EMBL" id="NPOA01000013">
    <property type="protein sequence ID" value="PAV28382.1"/>
    <property type="molecule type" value="Genomic_DNA"/>
</dbReference>
<proteinExistence type="predicted"/>
<dbReference type="PANTHER" id="PTHR30185">
    <property type="entry name" value="CRYPTIC BETA-GLUCOSIDE BGL OPERON ANTITERMINATOR"/>
    <property type="match status" value="1"/>
</dbReference>
<dbReference type="InterPro" id="IPR011608">
    <property type="entry name" value="PRD"/>
</dbReference>
<dbReference type="Proteomes" id="UP000218887">
    <property type="component" value="Unassembled WGS sequence"/>
</dbReference>
<keyword evidence="7" id="KW-1185">Reference proteome</keyword>
<dbReference type="Gene3D" id="1.10.1790.10">
    <property type="entry name" value="PRD domain"/>
    <property type="match status" value="2"/>
</dbReference>
<dbReference type="Pfam" id="PF00874">
    <property type="entry name" value="PRD"/>
    <property type="match status" value="2"/>
</dbReference>
<dbReference type="InterPro" id="IPR036634">
    <property type="entry name" value="PRD_sf"/>
</dbReference>
<feature type="domain" description="PRD" evidence="5">
    <location>
        <begin position="302"/>
        <end position="409"/>
    </location>
</feature>
<keyword evidence="4" id="KW-0804">Transcription</keyword>
<dbReference type="Gene3D" id="3.40.930.10">
    <property type="entry name" value="Mannitol-specific EII, Chain A"/>
    <property type="match status" value="1"/>
</dbReference>
<dbReference type="Pfam" id="PF00359">
    <property type="entry name" value="PTS_EIIA_2"/>
    <property type="match status" value="1"/>
</dbReference>
<keyword evidence="2" id="KW-0805">Transcription regulation</keyword>
<evidence type="ECO:0000256" key="1">
    <source>
        <dbReference type="ARBA" id="ARBA00022737"/>
    </source>
</evidence>
<protein>
    <recommendedName>
        <fullName evidence="5">PRD domain-containing protein</fullName>
    </recommendedName>
</protein>
<evidence type="ECO:0000256" key="4">
    <source>
        <dbReference type="ARBA" id="ARBA00023163"/>
    </source>
</evidence>
<evidence type="ECO:0000256" key="3">
    <source>
        <dbReference type="ARBA" id="ARBA00023159"/>
    </source>
</evidence>
<keyword evidence="1" id="KW-0677">Repeat</keyword>
<evidence type="ECO:0000259" key="5">
    <source>
        <dbReference type="PROSITE" id="PS51372"/>
    </source>
</evidence>
<dbReference type="RefSeq" id="WP_095656798.1">
    <property type="nucleotide sequence ID" value="NZ_NPOA01000013.1"/>
</dbReference>
<dbReference type="AlphaFoldDB" id="A0A2A2I9X9"/>
<dbReference type="InterPro" id="IPR007737">
    <property type="entry name" value="Mga_HTH"/>
</dbReference>
<feature type="domain" description="PRD" evidence="5">
    <location>
        <begin position="191"/>
        <end position="298"/>
    </location>
</feature>
<dbReference type="PANTHER" id="PTHR30185:SF13">
    <property type="entry name" value="LICABCH OPERON REGULATOR-RELATED"/>
    <property type="match status" value="1"/>
</dbReference>
<dbReference type="InterPro" id="IPR002178">
    <property type="entry name" value="PTS_EIIA_type-2_dom"/>
</dbReference>
<dbReference type="InterPro" id="IPR016152">
    <property type="entry name" value="PTrfase/Anion_transptr"/>
</dbReference>
<sequence length="639" mass="74384">MLDLNRRQLLILNELFQQEIRTAANLSLVAEASIRTVKNDISILREKLNNHGITIDSSPNKGYQLLYHDGSSKDFLSKFFSQIDIKRLNLFKRNNYERIFFIIRTLLLSKDYQKLDDLADEMFVSRSTLSGDMTEVKRILANYQLDIDSKANYGIVIQGDELNKRICIAEHFFHNKTTFENSKEVDLKVDGLNQAVIPIIEEQLRLICEQNQIILSDFSLKNIAIHVLISIFRSKSGHMINSSQQYEQEIMSKFPNIYSASKKLCSTINLVFNTKLNDGDIAYIGMHLEGKQLLENSGVKDDKLEEANHVVKDIYKEIKNNFDIDISMDSILNEYLALHILQMVRRINNGMVLRNPVVHENLQKYLFATKVTISATKVIEDYYDIKINLDEFGYLVLYFNVALRNLRKKKRTTICLVSGRGRAETIMYINELKENFPEDAYHLINYDSIDEAIEHINHIDVLVSSYEIKISRPVPQVAIEKGNYINNIRQIINKLDLNNLDIKKYFKLENTNFQLEGENKKSILQNIVADLKRLNIIEPHITVDKPFISHEIGNNIVHLQDLHKICRKPVCYIAVLKTPIIWDKDIIKVLFLIKTKRDGDHNLNVLCNMFSNWTQDKEKVNRLINNKDYKLFMDDIQNY</sequence>
<evidence type="ECO:0000256" key="2">
    <source>
        <dbReference type="ARBA" id="ARBA00023015"/>
    </source>
</evidence>
<dbReference type="OrthoDB" id="3175596at2"/>
<reference evidence="6 7" key="1">
    <citation type="submission" date="2017-08" db="EMBL/GenBank/DDBJ databases">
        <title>Virgibacillus indicus sp. nov. and Virgibacillus profoundi sp. nov, two moderately halophilic bacteria isolated from marine sediment by using the Microfluidic Streak Plate.</title>
        <authorList>
            <person name="Xu B."/>
            <person name="Hu B."/>
            <person name="Wang J."/>
            <person name="Zhu Y."/>
            <person name="Huang L."/>
            <person name="Du W."/>
            <person name="Huang Y."/>
        </authorList>
    </citation>
    <scope>NUCLEOTIDE SEQUENCE [LARGE SCALE GENOMIC DNA]</scope>
    <source>
        <strain evidence="6 7">IO3-P3-H5</strain>
    </source>
</reference>
<dbReference type="InterPro" id="IPR050661">
    <property type="entry name" value="BglG_antiterminators"/>
</dbReference>
<dbReference type="SUPFAM" id="SSF63520">
    <property type="entry name" value="PTS-regulatory domain, PRD"/>
    <property type="match status" value="2"/>
</dbReference>
<gene>
    <name evidence="6" type="ORF">CIL05_17265</name>
</gene>
<evidence type="ECO:0000313" key="6">
    <source>
        <dbReference type="EMBL" id="PAV28382.1"/>
    </source>
</evidence>
<evidence type="ECO:0000313" key="7">
    <source>
        <dbReference type="Proteomes" id="UP000218887"/>
    </source>
</evidence>
<dbReference type="InterPro" id="IPR036388">
    <property type="entry name" value="WH-like_DNA-bd_sf"/>
</dbReference>
<dbReference type="Pfam" id="PF05043">
    <property type="entry name" value="Mga"/>
    <property type="match status" value="1"/>
</dbReference>